<feature type="region of interest" description="Disordered" evidence="5">
    <location>
        <begin position="292"/>
        <end position="327"/>
    </location>
</feature>
<dbReference type="GO" id="GO:0016787">
    <property type="term" value="F:hydrolase activity"/>
    <property type="evidence" value="ECO:0007669"/>
    <property type="project" value="UniProtKB-KW"/>
</dbReference>
<dbReference type="Gene3D" id="3.30.420.10">
    <property type="entry name" value="Ribonuclease H-like superfamily/Ribonuclease H"/>
    <property type="match status" value="1"/>
</dbReference>
<feature type="coiled-coil region" evidence="4">
    <location>
        <begin position="429"/>
        <end position="484"/>
    </location>
</feature>
<comment type="caution">
    <text evidence="8">The sequence shown here is derived from an EMBL/GenBank/DDBJ whole genome shotgun (WGS) entry which is preliminary data.</text>
</comment>
<feature type="domain" description="Integrase catalytic" evidence="7">
    <location>
        <begin position="808"/>
        <end position="898"/>
    </location>
</feature>
<dbReference type="PROSITE" id="PS50158">
    <property type="entry name" value="ZF_CCHC"/>
    <property type="match status" value="1"/>
</dbReference>
<dbReference type="GO" id="GO:0015074">
    <property type="term" value="P:DNA integration"/>
    <property type="evidence" value="ECO:0007669"/>
    <property type="project" value="InterPro"/>
</dbReference>
<dbReference type="AlphaFoldDB" id="A0A6L2MV21"/>
<dbReference type="InterPro" id="IPR036875">
    <property type="entry name" value="Znf_CCHC_sf"/>
</dbReference>
<keyword evidence="3" id="KW-0863">Zinc-finger</keyword>
<dbReference type="Pfam" id="PF14223">
    <property type="entry name" value="Retrotran_gag_2"/>
    <property type="match status" value="1"/>
</dbReference>
<dbReference type="InterPro" id="IPR013103">
    <property type="entry name" value="RVT_2"/>
</dbReference>
<dbReference type="Pfam" id="PF00665">
    <property type="entry name" value="rve"/>
    <property type="match status" value="1"/>
</dbReference>
<keyword evidence="1" id="KW-0479">Metal-binding</keyword>
<dbReference type="Pfam" id="PF00098">
    <property type="entry name" value="zf-CCHC"/>
    <property type="match status" value="1"/>
</dbReference>
<feature type="domain" description="CCHC-type" evidence="6">
    <location>
        <begin position="337"/>
        <end position="353"/>
    </location>
</feature>
<dbReference type="InterPro" id="IPR036397">
    <property type="entry name" value="RNaseH_sf"/>
</dbReference>
<evidence type="ECO:0000256" key="1">
    <source>
        <dbReference type="ARBA" id="ARBA00022723"/>
    </source>
</evidence>
<evidence type="ECO:0000256" key="5">
    <source>
        <dbReference type="SAM" id="MobiDB-lite"/>
    </source>
</evidence>
<evidence type="ECO:0000259" key="7">
    <source>
        <dbReference type="PROSITE" id="PS50994"/>
    </source>
</evidence>
<evidence type="ECO:0000313" key="8">
    <source>
        <dbReference type="EMBL" id="GEU76602.1"/>
    </source>
</evidence>
<dbReference type="PANTHER" id="PTHR42648:SF18">
    <property type="entry name" value="RETROTRANSPOSON, UNCLASSIFIED-LIKE PROTEIN"/>
    <property type="match status" value="1"/>
</dbReference>
<protein>
    <submittedName>
        <fullName evidence="8">Retrovirus-related Pol polyprotein from transposon TNT 1-94</fullName>
    </submittedName>
</protein>
<name>A0A6L2MV21_TANCI</name>
<evidence type="ECO:0000256" key="2">
    <source>
        <dbReference type="ARBA" id="ARBA00022801"/>
    </source>
</evidence>
<feature type="compositionally biased region" description="Polar residues" evidence="5">
    <location>
        <begin position="293"/>
        <end position="309"/>
    </location>
</feature>
<dbReference type="PROSITE" id="PS50994">
    <property type="entry name" value="INTEGRASE"/>
    <property type="match status" value="1"/>
</dbReference>
<sequence>MSRDVLTIGSTMRILLLYRGEYSQWVERSMNYLEEQTDGEAMINSIKNGDQLLPRVTQVSIAGTSSTEQPPLKDKSMWSDQEKKIQKIDRLARSCLIQGLPNDIYSLIDSNKTAKYLWDALARHMLGFEYGEQDRKAAVLYEYETFKATEGELFLDIYIRYLQVINDLKKCGYSKDNCELNFKFLNNLQPEWKQYATMMRQNKNLMDINIDALYNILKQNQGDVNDAMGSKKKNVVVTSDPLALIAEKMKVSKSKEKVVVSSDSRSDADDFSKLKKITALLTKAFNRRKFYSKPTNNNLRTSSTSQSANKKQEFVKSDDKQVEKKYDEKKKDMSKVKCYNCKKEGHFTKDCKKVKVKDYEYYKTKMLLAKKDKDEQVLLAKDQAWMESSSDSDQEINANMVFMAQIEKVLSDSEASSSSADEKISEKRIEKANQQRKYFENQNKDLQDKYDVLKNQTTIFEITNKELNEQLKELIEMNNDLLVQTKVLKKQLQVKHVVIDTHAEYLDTFSSVRRPKNCGVIWKKKGSSNTSNVGLSVVSVSNLNKNVKRYFRKDLLACNNSHLGETSNASVCNDAMNVSCNSRMNDLLDDNNFFIFDDVNVRIYPVSKMPFRKKPRDSMQVRSNSNMIKSLPRTVHKWLPKLQPKVLGTVRFGNNDFAVIAGYGDVVIGSMMIKKDYYVEGLGHNLFSVRQFCDKGLEVAFRKSTCFVRNKDGVDFLTGDRSSNLYTIALNEVASNSSIYLLAKASSSQSWLWHQRLSHLDFATINNLVKNNLVQGLPKMKFEKDHLCSACEQGKIHRKHHKSKMAFALNKPLYLLHMDLCGPMRVQSINGKRYVLVVVDDYSRYTWVFFLHYKYEASEVIISFIKKTQVNLQLQVQRIRTDNGTEFKNKTLAKFFDEDVGKLKAKGDIGVFVGYSKEYIAFRIYNKRTRKSSNPSVLQVSEASKKDLEDFFQDFCDEYFDSSKIMKSSTTNVETSNVEIPSYGEEVFHDVSESFQGESSSSSLNDDMQQSPGEVILPQTNTQSISNKMIPNGDESSTSHNVFNERLEDAYFDATTSFHDPFNVHTYYQPYPHEKKWTKDHPLHKIIVCYSQQEGIDYDETFAPVARIEAIRLFLAYAAHKNFTVFQMDVETSFLNRILKEEVYVGQPLGFVSKQYTAHVYALDKALYGLKQAPRAWYDVLSQFLIESGFQKVPTPMVEQAKLKLDLVIKPVDHTDIEANPNGHHVSAIKRIFCYLKGTINLGLWYPKDSGIDLTAYSDAYHAGCHLDRKITSGSV</sequence>
<proteinExistence type="predicted"/>
<dbReference type="Pfam" id="PF07727">
    <property type="entry name" value="RVT_2"/>
    <property type="match status" value="1"/>
</dbReference>
<keyword evidence="2" id="KW-0378">Hydrolase</keyword>
<dbReference type="PANTHER" id="PTHR42648">
    <property type="entry name" value="TRANSPOSASE, PUTATIVE-RELATED"/>
    <property type="match status" value="1"/>
</dbReference>
<dbReference type="SUPFAM" id="SSF53098">
    <property type="entry name" value="Ribonuclease H-like"/>
    <property type="match status" value="1"/>
</dbReference>
<keyword evidence="4" id="KW-0175">Coiled coil</keyword>
<dbReference type="EMBL" id="BKCJ010007313">
    <property type="protein sequence ID" value="GEU76602.1"/>
    <property type="molecule type" value="Genomic_DNA"/>
</dbReference>
<dbReference type="InterPro" id="IPR012337">
    <property type="entry name" value="RNaseH-like_sf"/>
</dbReference>
<evidence type="ECO:0000256" key="4">
    <source>
        <dbReference type="SAM" id="Coils"/>
    </source>
</evidence>
<dbReference type="InterPro" id="IPR025724">
    <property type="entry name" value="GAG-pre-integrase_dom"/>
</dbReference>
<dbReference type="Gene3D" id="4.10.60.10">
    <property type="entry name" value="Zinc finger, CCHC-type"/>
    <property type="match status" value="1"/>
</dbReference>
<dbReference type="InterPro" id="IPR001878">
    <property type="entry name" value="Znf_CCHC"/>
</dbReference>
<dbReference type="Pfam" id="PF13976">
    <property type="entry name" value="gag_pre-integrs"/>
    <property type="match status" value="1"/>
</dbReference>
<feature type="compositionally biased region" description="Basic and acidic residues" evidence="5">
    <location>
        <begin position="310"/>
        <end position="327"/>
    </location>
</feature>
<dbReference type="SUPFAM" id="SSF57756">
    <property type="entry name" value="Retrovirus zinc finger-like domains"/>
    <property type="match status" value="1"/>
</dbReference>
<dbReference type="GO" id="GO:0003676">
    <property type="term" value="F:nucleic acid binding"/>
    <property type="evidence" value="ECO:0007669"/>
    <property type="project" value="InterPro"/>
</dbReference>
<gene>
    <name evidence="8" type="ORF">Tci_048580</name>
</gene>
<dbReference type="SMART" id="SM00343">
    <property type="entry name" value="ZnF_C2HC"/>
    <property type="match status" value="1"/>
</dbReference>
<dbReference type="GO" id="GO:0008270">
    <property type="term" value="F:zinc ion binding"/>
    <property type="evidence" value="ECO:0007669"/>
    <property type="project" value="UniProtKB-KW"/>
</dbReference>
<evidence type="ECO:0000259" key="6">
    <source>
        <dbReference type="PROSITE" id="PS50158"/>
    </source>
</evidence>
<dbReference type="InterPro" id="IPR039537">
    <property type="entry name" value="Retrotran_Ty1/copia-like"/>
</dbReference>
<accession>A0A6L2MV21</accession>
<dbReference type="InterPro" id="IPR001584">
    <property type="entry name" value="Integrase_cat-core"/>
</dbReference>
<organism evidence="8">
    <name type="scientific">Tanacetum cinerariifolium</name>
    <name type="common">Dalmatian daisy</name>
    <name type="synonym">Chrysanthemum cinerariifolium</name>
    <dbReference type="NCBI Taxonomy" id="118510"/>
    <lineage>
        <taxon>Eukaryota</taxon>
        <taxon>Viridiplantae</taxon>
        <taxon>Streptophyta</taxon>
        <taxon>Embryophyta</taxon>
        <taxon>Tracheophyta</taxon>
        <taxon>Spermatophyta</taxon>
        <taxon>Magnoliopsida</taxon>
        <taxon>eudicotyledons</taxon>
        <taxon>Gunneridae</taxon>
        <taxon>Pentapetalae</taxon>
        <taxon>asterids</taxon>
        <taxon>campanulids</taxon>
        <taxon>Asterales</taxon>
        <taxon>Asteraceae</taxon>
        <taxon>Asteroideae</taxon>
        <taxon>Anthemideae</taxon>
        <taxon>Anthemidinae</taxon>
        <taxon>Tanacetum</taxon>
    </lineage>
</organism>
<evidence type="ECO:0000256" key="3">
    <source>
        <dbReference type="PROSITE-ProRule" id="PRU00047"/>
    </source>
</evidence>
<keyword evidence="3" id="KW-0862">Zinc</keyword>
<reference evidence="8" key="1">
    <citation type="journal article" date="2019" name="Sci. Rep.">
        <title>Draft genome of Tanacetum cinerariifolium, the natural source of mosquito coil.</title>
        <authorList>
            <person name="Yamashiro T."/>
            <person name="Shiraishi A."/>
            <person name="Satake H."/>
            <person name="Nakayama K."/>
        </authorList>
    </citation>
    <scope>NUCLEOTIDE SEQUENCE</scope>
</reference>